<evidence type="ECO:0000313" key="5">
    <source>
        <dbReference type="Proteomes" id="UP000320216"/>
    </source>
</evidence>
<accession>A0A5B8M069</accession>
<evidence type="ECO:0000256" key="2">
    <source>
        <dbReference type="ARBA" id="ARBA00022448"/>
    </source>
</evidence>
<dbReference type="GO" id="GO:0055052">
    <property type="term" value="C:ATP-binding cassette (ABC) transporter complex, substrate-binding subunit-containing"/>
    <property type="evidence" value="ECO:0007669"/>
    <property type="project" value="TreeGrafter"/>
</dbReference>
<reference evidence="4 5" key="1">
    <citation type="submission" date="2019-07" db="EMBL/GenBank/DDBJ databases">
        <title>Full genome sequence of Humibacter sp. WJ7-1.</title>
        <authorList>
            <person name="Im W.-T."/>
        </authorList>
    </citation>
    <scope>NUCLEOTIDE SEQUENCE [LARGE SCALE GENOMIC DNA]</scope>
    <source>
        <strain evidence="4 5">WJ7-1</strain>
    </source>
</reference>
<comment type="similarity">
    <text evidence="1">Belongs to the bacterial solute-binding protein 1 family.</text>
</comment>
<dbReference type="Proteomes" id="UP000320216">
    <property type="component" value="Chromosome"/>
</dbReference>
<evidence type="ECO:0000313" key="4">
    <source>
        <dbReference type="EMBL" id="QDZ14188.1"/>
    </source>
</evidence>
<evidence type="ECO:0000256" key="3">
    <source>
        <dbReference type="ARBA" id="ARBA00022729"/>
    </source>
</evidence>
<dbReference type="Gene3D" id="3.40.190.10">
    <property type="entry name" value="Periplasmic binding protein-like II"/>
    <property type="match status" value="1"/>
</dbReference>
<dbReference type="GO" id="GO:0015768">
    <property type="term" value="P:maltose transport"/>
    <property type="evidence" value="ECO:0007669"/>
    <property type="project" value="TreeGrafter"/>
</dbReference>
<keyword evidence="5" id="KW-1185">Reference proteome</keyword>
<dbReference type="OrthoDB" id="1650177at2"/>
<dbReference type="GO" id="GO:0042956">
    <property type="term" value="P:maltodextrin transmembrane transport"/>
    <property type="evidence" value="ECO:0007669"/>
    <property type="project" value="TreeGrafter"/>
</dbReference>
<dbReference type="PANTHER" id="PTHR30061">
    <property type="entry name" value="MALTOSE-BINDING PERIPLASMIC PROTEIN"/>
    <property type="match status" value="1"/>
</dbReference>
<keyword evidence="3" id="KW-0732">Signal</keyword>
<evidence type="ECO:0000256" key="1">
    <source>
        <dbReference type="ARBA" id="ARBA00008520"/>
    </source>
</evidence>
<sequence length="482" mass="51405">MVDEGASYRGTVSPGLLALRRAAFTTKWNGVENDWSYSRGAGEHATTCRAHPVLRCERWCPMRSPSLSRAARLAVVAGAAALLLSACTAGNTSKGSGSDVSGTITYAFWNSSQKPAIQKEVAAFEKKYPKVKVTLDLTPFGSYFTKLQTQGQSGALPDVFWMNNDDLALYASNGLLAQTPSSIDLSRYSSSAVDSYKYDGKLYGVPSFQAGLGVWYNKAILKEAGVSAPTANWTWADFQRDAKAVSDALKSKGIFGEATDLSDGNATYYPTILQAGGYVVSGNGKKAGYDTSAGESGLQFWRDLIANGSSPSLQQLADTADIDYFTSGKSAFFWGISSYADTMASSKIASDIAVAPLPQGKIAANIVNANANEMSAKSKNPAAAKAFLAFLAGSQAQTILASVTWPALSGEPQTVWKKRYPFDMQVFVDAEKISKQPYPNLTTTAQWQQAEQALMPSLLSGTTPVDTAAKQITAKVDDILAK</sequence>
<dbReference type="CDD" id="cd13585">
    <property type="entry name" value="PBP2_TMBP_like"/>
    <property type="match status" value="1"/>
</dbReference>
<organism evidence="4 5">
    <name type="scientific">Humibacter ginsenosidimutans</name>
    <dbReference type="NCBI Taxonomy" id="2599293"/>
    <lineage>
        <taxon>Bacteria</taxon>
        <taxon>Bacillati</taxon>
        <taxon>Actinomycetota</taxon>
        <taxon>Actinomycetes</taxon>
        <taxon>Micrococcales</taxon>
        <taxon>Microbacteriaceae</taxon>
        <taxon>Humibacter</taxon>
    </lineage>
</organism>
<dbReference type="PANTHER" id="PTHR30061:SF50">
    <property type="entry name" value="MALTOSE_MALTODEXTRIN-BINDING PERIPLASMIC PROTEIN"/>
    <property type="match status" value="1"/>
</dbReference>
<dbReference type="EMBL" id="CP042305">
    <property type="protein sequence ID" value="QDZ14188.1"/>
    <property type="molecule type" value="Genomic_DNA"/>
</dbReference>
<protein>
    <submittedName>
        <fullName evidence="4">Sugar ABC transporter substrate-binding protein</fullName>
    </submittedName>
</protein>
<dbReference type="Pfam" id="PF01547">
    <property type="entry name" value="SBP_bac_1"/>
    <property type="match status" value="1"/>
</dbReference>
<name>A0A5B8M069_9MICO</name>
<dbReference type="InterPro" id="IPR006059">
    <property type="entry name" value="SBP"/>
</dbReference>
<dbReference type="AlphaFoldDB" id="A0A5B8M069"/>
<keyword evidence="2" id="KW-0813">Transport</keyword>
<dbReference type="SUPFAM" id="SSF53850">
    <property type="entry name" value="Periplasmic binding protein-like II"/>
    <property type="match status" value="1"/>
</dbReference>
<dbReference type="KEGG" id="huw:FPZ11_04835"/>
<gene>
    <name evidence="4" type="ORF">FPZ11_04835</name>
</gene>
<dbReference type="GO" id="GO:1901982">
    <property type="term" value="F:maltose binding"/>
    <property type="evidence" value="ECO:0007669"/>
    <property type="project" value="TreeGrafter"/>
</dbReference>
<proteinExistence type="inferred from homology"/>